<accession>A0ABQ1PUU7</accession>
<proteinExistence type="predicted"/>
<reference evidence="3" key="1">
    <citation type="journal article" date="2019" name="Int. J. Syst. Evol. Microbiol.">
        <title>The Global Catalogue of Microorganisms (GCM) 10K type strain sequencing project: providing services to taxonomists for standard genome sequencing and annotation.</title>
        <authorList>
            <consortium name="The Broad Institute Genomics Platform"/>
            <consortium name="The Broad Institute Genome Sequencing Center for Infectious Disease"/>
            <person name="Wu L."/>
            <person name="Ma J."/>
        </authorList>
    </citation>
    <scope>NUCLEOTIDE SEQUENCE [LARGE SCALE GENOMIC DNA]</scope>
    <source>
        <strain evidence="3">CGMCC 1.15942</strain>
    </source>
</reference>
<dbReference type="InterPro" id="IPR008030">
    <property type="entry name" value="NmrA-like"/>
</dbReference>
<dbReference type="EMBL" id="BMKI01000018">
    <property type="protein sequence ID" value="GGD04554.1"/>
    <property type="molecule type" value="Genomic_DNA"/>
</dbReference>
<gene>
    <name evidence="2" type="ORF">GCM10011573_37590</name>
</gene>
<dbReference type="InterPro" id="IPR052718">
    <property type="entry name" value="NmrA-type_oxidoreductase"/>
</dbReference>
<evidence type="ECO:0000313" key="3">
    <source>
        <dbReference type="Proteomes" id="UP000630615"/>
    </source>
</evidence>
<sequence>MLLITGSTGKLGHAIVKQIQKKIGTKEVVLMTTDLTKAQRYIQDGFEVRQGNFDDPDSLTKAFEGIDKLLIISTMSQDRFFQQKTAIDVAKKMGVAHVIYTSLAIQDIETSHVKPIMESHFFTEQYLMESGLVYTILRNTMYADAILDIVGDITQLETLSLPGGNGRVPYALRQEMGEGIANLLVENSHANKLYNIVGDNLYSYYDIAKLLGEIRQTTINYQDISMDIYMNQLKIKGIPSFMIDFTTNTVLDIRDKQYEIEDKTLSSLLGRPTKDLLQLLTTLMTV</sequence>
<dbReference type="PANTHER" id="PTHR47129">
    <property type="entry name" value="QUINONE OXIDOREDUCTASE 2"/>
    <property type="match status" value="1"/>
</dbReference>
<comment type="caution">
    <text evidence="2">The sequence shown here is derived from an EMBL/GenBank/DDBJ whole genome shotgun (WGS) entry which is preliminary data.</text>
</comment>
<dbReference type="Pfam" id="PF05368">
    <property type="entry name" value="NmrA"/>
    <property type="match status" value="1"/>
</dbReference>
<dbReference type="Proteomes" id="UP000630615">
    <property type="component" value="Unassembled WGS sequence"/>
</dbReference>
<organism evidence="2 3">
    <name type="scientific">Enterococcus wangshanyuanii</name>
    <dbReference type="NCBI Taxonomy" id="2005703"/>
    <lineage>
        <taxon>Bacteria</taxon>
        <taxon>Bacillati</taxon>
        <taxon>Bacillota</taxon>
        <taxon>Bacilli</taxon>
        <taxon>Lactobacillales</taxon>
        <taxon>Enterococcaceae</taxon>
        <taxon>Enterococcus</taxon>
    </lineage>
</organism>
<dbReference type="Gene3D" id="3.40.50.720">
    <property type="entry name" value="NAD(P)-binding Rossmann-like Domain"/>
    <property type="match status" value="1"/>
</dbReference>
<dbReference type="Gene3D" id="3.90.25.10">
    <property type="entry name" value="UDP-galactose 4-epimerase, domain 1"/>
    <property type="match status" value="1"/>
</dbReference>
<evidence type="ECO:0000259" key="1">
    <source>
        <dbReference type="Pfam" id="PF05368"/>
    </source>
</evidence>
<keyword evidence="3" id="KW-1185">Reference proteome</keyword>
<dbReference type="InterPro" id="IPR036291">
    <property type="entry name" value="NAD(P)-bd_dom_sf"/>
</dbReference>
<evidence type="ECO:0000313" key="2">
    <source>
        <dbReference type="EMBL" id="GGD04554.1"/>
    </source>
</evidence>
<protein>
    <submittedName>
        <fullName evidence="2">NAD(P)-dependent oxidoreductase</fullName>
    </submittedName>
</protein>
<feature type="domain" description="NmrA-like" evidence="1">
    <location>
        <begin position="2"/>
        <end position="239"/>
    </location>
</feature>
<name>A0ABQ1PUU7_9ENTE</name>
<dbReference type="PANTHER" id="PTHR47129:SF1">
    <property type="entry name" value="NMRA-LIKE DOMAIN-CONTAINING PROTEIN"/>
    <property type="match status" value="1"/>
</dbReference>
<dbReference type="RefSeq" id="WP_088271919.1">
    <property type="nucleotide sequence ID" value="NZ_BMKI01000018.1"/>
</dbReference>
<dbReference type="SUPFAM" id="SSF51735">
    <property type="entry name" value="NAD(P)-binding Rossmann-fold domains"/>
    <property type="match status" value="1"/>
</dbReference>